<dbReference type="Gene3D" id="1.10.10.10">
    <property type="entry name" value="Winged helix-like DNA-binding domain superfamily/Winged helix DNA-binding domain"/>
    <property type="match status" value="1"/>
</dbReference>
<dbReference type="InterPro" id="IPR036388">
    <property type="entry name" value="WH-like_DNA-bd_sf"/>
</dbReference>
<keyword evidence="2" id="KW-0805">Transcription regulation</keyword>
<keyword evidence="4" id="KW-0804">Transcription</keyword>
<dbReference type="EMBL" id="PPSX01000107">
    <property type="protein sequence ID" value="RZQ51320.1"/>
    <property type="molecule type" value="Genomic_DNA"/>
</dbReference>
<name>A0A4Q7IHM3_9GAMM</name>
<sequence length="291" mass="32511">MINPVFLRTFCTLVETKHFTKTAEQLFITQSAVSQHLRKLEDLLGEALIQKAVKGFVLTPTGEQTYQEAKTIVATLQSFKEKVTTDSEHVGVVKIMSPGSIGLRLYPQLLSLQTQFPELIIHYQFAPNSSIIKALQQGDIDIGLVTEHANSSLLNLEEVAQEPLQLVLPAKFKNATFDTLKQLGFINHPDGHHHANQLLKANFAEFTHIKDIKESGFSNQIGLILTPVSIGLGFTVLPQSAVASFAEPEKIHIHELTKPSMEPVYLVTQNKRHTAKRLLFVYNKIKTLLKN</sequence>
<evidence type="ECO:0000313" key="7">
    <source>
        <dbReference type="Proteomes" id="UP000291338"/>
    </source>
</evidence>
<dbReference type="GO" id="GO:0000976">
    <property type="term" value="F:transcription cis-regulatory region binding"/>
    <property type="evidence" value="ECO:0007669"/>
    <property type="project" value="TreeGrafter"/>
</dbReference>
<evidence type="ECO:0000313" key="6">
    <source>
        <dbReference type="EMBL" id="RZQ51320.1"/>
    </source>
</evidence>
<evidence type="ECO:0000256" key="1">
    <source>
        <dbReference type="ARBA" id="ARBA00009437"/>
    </source>
</evidence>
<dbReference type="GO" id="GO:0003700">
    <property type="term" value="F:DNA-binding transcription factor activity"/>
    <property type="evidence" value="ECO:0007669"/>
    <property type="project" value="InterPro"/>
</dbReference>
<feature type="domain" description="HTH lysR-type" evidence="5">
    <location>
        <begin position="7"/>
        <end position="59"/>
    </location>
</feature>
<dbReference type="RefSeq" id="WP_130257272.1">
    <property type="nucleotide sequence ID" value="NZ_PPSX01000107.1"/>
</dbReference>
<keyword evidence="3" id="KW-0238">DNA-binding</keyword>
<dbReference type="SUPFAM" id="SSF53850">
    <property type="entry name" value="Periplasmic binding protein-like II"/>
    <property type="match status" value="1"/>
</dbReference>
<dbReference type="Pfam" id="PF03466">
    <property type="entry name" value="LysR_substrate"/>
    <property type="match status" value="1"/>
</dbReference>
<dbReference type="Gene3D" id="3.40.190.10">
    <property type="entry name" value="Periplasmic binding protein-like II"/>
    <property type="match status" value="2"/>
</dbReference>
<evidence type="ECO:0000256" key="3">
    <source>
        <dbReference type="ARBA" id="ARBA00023125"/>
    </source>
</evidence>
<dbReference type="Proteomes" id="UP000291338">
    <property type="component" value="Unassembled WGS sequence"/>
</dbReference>
<organism evidence="6 7">
    <name type="scientific">Pseudoalteromonas phenolica</name>
    <dbReference type="NCBI Taxonomy" id="161398"/>
    <lineage>
        <taxon>Bacteria</taxon>
        <taxon>Pseudomonadati</taxon>
        <taxon>Pseudomonadota</taxon>
        <taxon>Gammaproteobacteria</taxon>
        <taxon>Alteromonadales</taxon>
        <taxon>Pseudoalteromonadaceae</taxon>
        <taxon>Pseudoalteromonas</taxon>
    </lineage>
</organism>
<dbReference type="PANTHER" id="PTHR30126">
    <property type="entry name" value="HTH-TYPE TRANSCRIPTIONAL REGULATOR"/>
    <property type="match status" value="1"/>
</dbReference>
<dbReference type="PROSITE" id="PS50931">
    <property type="entry name" value="HTH_LYSR"/>
    <property type="match status" value="1"/>
</dbReference>
<gene>
    <name evidence="6" type="ORF">C1E23_20195</name>
</gene>
<dbReference type="CDD" id="cd05466">
    <property type="entry name" value="PBP2_LTTR_substrate"/>
    <property type="match status" value="1"/>
</dbReference>
<dbReference type="InterPro" id="IPR000847">
    <property type="entry name" value="LysR_HTH_N"/>
</dbReference>
<accession>A0A4Q7IHM3</accession>
<proteinExistence type="inferred from homology"/>
<comment type="similarity">
    <text evidence="1">Belongs to the LysR transcriptional regulatory family.</text>
</comment>
<dbReference type="InterPro" id="IPR005119">
    <property type="entry name" value="LysR_subst-bd"/>
</dbReference>
<comment type="caution">
    <text evidence="6">The sequence shown here is derived from an EMBL/GenBank/DDBJ whole genome shotgun (WGS) entry which is preliminary data.</text>
</comment>
<dbReference type="Pfam" id="PF00126">
    <property type="entry name" value="HTH_1"/>
    <property type="match status" value="1"/>
</dbReference>
<dbReference type="PANTHER" id="PTHR30126:SF99">
    <property type="entry name" value="TRANSCRIPTIONAL REGULATOR LYSR FAMILY"/>
    <property type="match status" value="1"/>
</dbReference>
<evidence type="ECO:0000259" key="5">
    <source>
        <dbReference type="PROSITE" id="PS50931"/>
    </source>
</evidence>
<protein>
    <submittedName>
        <fullName evidence="6">LysR family transcriptional regulator</fullName>
    </submittedName>
</protein>
<evidence type="ECO:0000256" key="4">
    <source>
        <dbReference type="ARBA" id="ARBA00023163"/>
    </source>
</evidence>
<dbReference type="SUPFAM" id="SSF46785">
    <property type="entry name" value="Winged helix' DNA-binding domain"/>
    <property type="match status" value="1"/>
</dbReference>
<dbReference type="PRINTS" id="PR00039">
    <property type="entry name" value="HTHLYSR"/>
</dbReference>
<dbReference type="InterPro" id="IPR036390">
    <property type="entry name" value="WH_DNA-bd_sf"/>
</dbReference>
<dbReference type="AlphaFoldDB" id="A0A4Q7IHM3"/>
<evidence type="ECO:0000256" key="2">
    <source>
        <dbReference type="ARBA" id="ARBA00023015"/>
    </source>
</evidence>
<reference evidence="6 7" key="1">
    <citation type="submission" date="2018-01" db="EMBL/GenBank/DDBJ databases">
        <title>Co-occurrence of chitin degradation, pigmentation and bioactivity in marine Pseudoalteromonas.</title>
        <authorList>
            <person name="Paulsen S."/>
            <person name="Gram L."/>
            <person name="Machado H."/>
        </authorList>
    </citation>
    <scope>NUCLEOTIDE SEQUENCE [LARGE SCALE GENOMIC DNA]</scope>
    <source>
        <strain evidence="6 7">S3898</strain>
    </source>
</reference>